<evidence type="ECO:0000256" key="2">
    <source>
        <dbReference type="ARBA" id="ARBA00022448"/>
    </source>
</evidence>
<dbReference type="Pfam" id="PF25919">
    <property type="entry name" value="BSH_CusB"/>
    <property type="match status" value="1"/>
</dbReference>
<dbReference type="Pfam" id="PF19335">
    <property type="entry name" value="HMBD"/>
    <property type="match status" value="1"/>
</dbReference>
<name>A0A3B0VAE9_9ZZZZ</name>
<comment type="similarity">
    <text evidence="1">Belongs to the membrane fusion protein (MFP) (TC 8.A.1) family.</text>
</comment>
<dbReference type="NCBIfam" id="TIGR01730">
    <property type="entry name" value="RND_mfp"/>
    <property type="match status" value="1"/>
</dbReference>
<evidence type="ECO:0000256" key="1">
    <source>
        <dbReference type="ARBA" id="ARBA00009477"/>
    </source>
</evidence>
<dbReference type="InterPro" id="IPR021647">
    <property type="entry name" value="CusF_Ec"/>
</dbReference>
<reference evidence="9" key="1">
    <citation type="submission" date="2018-06" db="EMBL/GenBank/DDBJ databases">
        <authorList>
            <person name="Zhirakovskaya E."/>
        </authorList>
    </citation>
    <scope>NUCLEOTIDE SEQUENCE</scope>
</reference>
<dbReference type="Gene3D" id="6.10.140.730">
    <property type="match status" value="1"/>
</dbReference>
<feature type="domain" description="CusB-like barrel-sandwich hybrid" evidence="6">
    <location>
        <begin position="128"/>
        <end position="244"/>
    </location>
</feature>
<dbReference type="Gene3D" id="2.40.420.20">
    <property type="match status" value="1"/>
</dbReference>
<feature type="region of interest" description="Disordered" evidence="3">
    <location>
        <begin position="400"/>
        <end position="419"/>
    </location>
</feature>
<dbReference type="InterPro" id="IPR006143">
    <property type="entry name" value="RND_pump_MFP"/>
</dbReference>
<dbReference type="InterPro" id="IPR051909">
    <property type="entry name" value="MFP_Cation_Efflux"/>
</dbReference>
<dbReference type="GO" id="GO:0030288">
    <property type="term" value="C:outer membrane-bounded periplasmic space"/>
    <property type="evidence" value="ECO:0007669"/>
    <property type="project" value="TreeGrafter"/>
</dbReference>
<feature type="domain" description="CusB-like three alpha-helical bundle" evidence="5">
    <location>
        <begin position="164"/>
        <end position="210"/>
    </location>
</feature>
<protein>
    <submittedName>
        <fullName evidence="9">Cobalt/zinc/cadmium efflux RND transporter, membrane fusion protein, CzcB family</fullName>
    </submittedName>
</protein>
<dbReference type="AlphaFoldDB" id="A0A3B0VAE9"/>
<proteinExistence type="inferred from homology"/>
<gene>
    <name evidence="9" type="ORF">MNBD_GAMMA01-1452</name>
</gene>
<evidence type="ECO:0000259" key="5">
    <source>
        <dbReference type="Pfam" id="PF25869"/>
    </source>
</evidence>
<dbReference type="GO" id="GO:0046914">
    <property type="term" value="F:transition metal ion binding"/>
    <property type="evidence" value="ECO:0007669"/>
    <property type="project" value="TreeGrafter"/>
</dbReference>
<dbReference type="InterPro" id="IPR058791">
    <property type="entry name" value="3HB_CusB"/>
</dbReference>
<feature type="domain" description="Multidrug resistance protein MdtA-like C-terminal permuted SH3" evidence="8">
    <location>
        <begin position="331"/>
        <end position="386"/>
    </location>
</feature>
<dbReference type="GO" id="GO:0016020">
    <property type="term" value="C:membrane"/>
    <property type="evidence" value="ECO:0007669"/>
    <property type="project" value="InterPro"/>
</dbReference>
<feature type="domain" description="Heavy metal binding" evidence="4">
    <location>
        <begin position="47"/>
        <end position="72"/>
    </location>
</feature>
<evidence type="ECO:0000256" key="3">
    <source>
        <dbReference type="SAM" id="MobiDB-lite"/>
    </source>
</evidence>
<dbReference type="GO" id="GO:0022857">
    <property type="term" value="F:transmembrane transporter activity"/>
    <property type="evidence" value="ECO:0007669"/>
    <property type="project" value="InterPro"/>
</dbReference>
<evidence type="ECO:0000259" key="7">
    <source>
        <dbReference type="Pfam" id="PF25954"/>
    </source>
</evidence>
<keyword evidence="2" id="KW-0813">Transport</keyword>
<dbReference type="Gene3D" id="2.40.50.100">
    <property type="match status" value="1"/>
</dbReference>
<evidence type="ECO:0000313" key="9">
    <source>
        <dbReference type="EMBL" id="VAW40658.1"/>
    </source>
</evidence>
<dbReference type="Gene3D" id="2.40.30.170">
    <property type="match status" value="1"/>
</dbReference>
<dbReference type="Pfam" id="PF25869">
    <property type="entry name" value="3HB_CusB"/>
    <property type="match status" value="1"/>
</dbReference>
<organism evidence="9">
    <name type="scientific">hydrothermal vent metagenome</name>
    <dbReference type="NCBI Taxonomy" id="652676"/>
    <lineage>
        <taxon>unclassified sequences</taxon>
        <taxon>metagenomes</taxon>
        <taxon>ecological metagenomes</taxon>
    </lineage>
</organism>
<evidence type="ECO:0000259" key="4">
    <source>
        <dbReference type="Pfam" id="PF19335"/>
    </source>
</evidence>
<dbReference type="Pfam" id="PF11604">
    <property type="entry name" value="CusF_Ec"/>
    <property type="match status" value="1"/>
</dbReference>
<dbReference type="InterPro" id="IPR058790">
    <property type="entry name" value="BSH_CusB"/>
</dbReference>
<dbReference type="Gene3D" id="2.40.50.320">
    <property type="entry name" value="Copper binding periplasmic protein CusF"/>
    <property type="match status" value="1"/>
</dbReference>
<accession>A0A3B0VAE9</accession>
<dbReference type="InterPro" id="IPR058627">
    <property type="entry name" value="MdtA-like_C"/>
</dbReference>
<evidence type="ECO:0000259" key="8">
    <source>
        <dbReference type="Pfam" id="PF25967"/>
    </source>
</evidence>
<dbReference type="Pfam" id="PF25967">
    <property type="entry name" value="RND-MFP_C"/>
    <property type="match status" value="1"/>
</dbReference>
<sequence>MNKAIIALIIGVAAGIALTILTKSVWMSTATEMTTETTASQEKKPLYWVAPMDPNYRRDKPGQSPMGMDLIPFYADAGGGVDEGPGTIRISPDVVNNLGVRTATAQMRSLHSEIKTVGYVKYDEDQMVHIHPRVEGWIEKLYIKASGDRVEQGQALYEIYSPALVNAQEELVLALDRKNKRLISAAKDRLHALQLPNSAIKNLIKTRKVKQNIAFYAPQSGFVDNLNIRQGFFVKPGTTIMSIAKLDQVWVEAEVFERQAAQVKVGTPVTMTLEFAPGKTWQGKVDYIYPKLDAKTRTLRVRLRFENKDLVLKPNMFTQVVIHIRTMEQLLLIPKQAVIRSGRSNRVVLALGEGKYKSIEVEIGIRDDNHVQVLSGLEVGETIVTSAQFLLDSESSKTSDFKRMNHESEDSDFQDEPPTATTTGVINSLMVGHGMLNISRDAIEAWGRDAATVDFISSKDVDISAFKAGDAVKFTFKVEDGQFIITDINLVK</sequence>
<dbReference type="PANTHER" id="PTHR30097">
    <property type="entry name" value="CATION EFFLUX SYSTEM PROTEIN CUSB"/>
    <property type="match status" value="1"/>
</dbReference>
<dbReference type="EMBL" id="UOEW01000279">
    <property type="protein sequence ID" value="VAW40658.1"/>
    <property type="molecule type" value="Genomic_DNA"/>
</dbReference>
<dbReference type="GO" id="GO:0060003">
    <property type="term" value="P:copper ion export"/>
    <property type="evidence" value="ECO:0007669"/>
    <property type="project" value="TreeGrafter"/>
</dbReference>
<dbReference type="InterPro" id="IPR058792">
    <property type="entry name" value="Beta-barrel_RND_2"/>
</dbReference>
<evidence type="ECO:0000259" key="6">
    <source>
        <dbReference type="Pfam" id="PF25919"/>
    </source>
</evidence>
<dbReference type="Pfam" id="PF25954">
    <property type="entry name" value="Beta-barrel_RND_2"/>
    <property type="match status" value="1"/>
</dbReference>
<dbReference type="GO" id="GO:0015679">
    <property type="term" value="P:plasma membrane copper ion transport"/>
    <property type="evidence" value="ECO:0007669"/>
    <property type="project" value="TreeGrafter"/>
</dbReference>
<feature type="domain" description="CusB-like beta-barrel" evidence="7">
    <location>
        <begin position="248"/>
        <end position="322"/>
    </location>
</feature>
<dbReference type="FunFam" id="2.40.30.170:FF:000010">
    <property type="entry name" value="Efflux RND transporter periplasmic adaptor subunit"/>
    <property type="match status" value="1"/>
</dbReference>
<dbReference type="SUPFAM" id="SSF111369">
    <property type="entry name" value="HlyD-like secretion proteins"/>
    <property type="match status" value="1"/>
</dbReference>
<dbReference type="InterPro" id="IPR042230">
    <property type="entry name" value="CusF_sf"/>
</dbReference>
<dbReference type="InterPro" id="IPR045800">
    <property type="entry name" value="HMBD"/>
</dbReference>
<dbReference type="PANTHER" id="PTHR30097:SF15">
    <property type="entry name" value="CATION EFFLUX SYSTEM PROTEIN CUSB"/>
    <property type="match status" value="1"/>
</dbReference>